<organism evidence="15 16">
    <name type="scientific">Reticulomyxa filosa</name>
    <dbReference type="NCBI Taxonomy" id="46433"/>
    <lineage>
        <taxon>Eukaryota</taxon>
        <taxon>Sar</taxon>
        <taxon>Rhizaria</taxon>
        <taxon>Retaria</taxon>
        <taxon>Foraminifera</taxon>
        <taxon>Monothalamids</taxon>
        <taxon>Reticulomyxidae</taxon>
        <taxon>Reticulomyxa</taxon>
    </lineage>
</organism>
<dbReference type="SUPFAM" id="SSF56655">
    <property type="entry name" value="Carbohydrate phosphatase"/>
    <property type="match status" value="1"/>
</dbReference>
<evidence type="ECO:0000259" key="14">
    <source>
        <dbReference type="Pfam" id="PF18913"/>
    </source>
</evidence>
<comment type="subcellular location">
    <subcellularLocation>
        <location evidence="3">Cytoplasm</location>
    </subcellularLocation>
</comment>
<dbReference type="InterPro" id="IPR044015">
    <property type="entry name" value="FBPase_C_dom"/>
</dbReference>
<dbReference type="Proteomes" id="UP000023152">
    <property type="component" value="Unassembled WGS sequence"/>
</dbReference>
<gene>
    <name evidence="15" type="ORF">RFI_23175</name>
</gene>
<evidence type="ECO:0000256" key="2">
    <source>
        <dbReference type="ARBA" id="ARBA00001946"/>
    </source>
</evidence>
<dbReference type="EMBL" id="ASPP01020169">
    <property type="protein sequence ID" value="ETO14196.1"/>
    <property type="molecule type" value="Genomic_DNA"/>
</dbReference>
<keyword evidence="8 12" id="KW-0378">Hydrolase</keyword>
<keyword evidence="10 12" id="KW-0119">Carbohydrate metabolism</keyword>
<evidence type="ECO:0000256" key="10">
    <source>
        <dbReference type="ARBA" id="ARBA00023277"/>
    </source>
</evidence>
<evidence type="ECO:0000256" key="1">
    <source>
        <dbReference type="ARBA" id="ARBA00001273"/>
    </source>
</evidence>
<comment type="similarity">
    <text evidence="4 12">Belongs to the FBPase class 1 family.</text>
</comment>
<dbReference type="Gene3D" id="3.30.540.10">
    <property type="entry name" value="Fructose-1,6-Bisphosphatase, subunit A, domain 1"/>
    <property type="match status" value="1"/>
</dbReference>
<dbReference type="OrthoDB" id="10256725at2759"/>
<comment type="catalytic activity">
    <reaction evidence="1">
        <text>beta-D-fructose 1,6-bisphosphate + H2O = beta-D-fructose 6-phosphate + phosphate</text>
        <dbReference type="Rhea" id="RHEA:11064"/>
        <dbReference type="ChEBI" id="CHEBI:15377"/>
        <dbReference type="ChEBI" id="CHEBI:32966"/>
        <dbReference type="ChEBI" id="CHEBI:43474"/>
        <dbReference type="ChEBI" id="CHEBI:57634"/>
        <dbReference type="EC" id="3.1.3.11"/>
    </reaction>
</comment>
<evidence type="ECO:0000256" key="7">
    <source>
        <dbReference type="ARBA" id="ARBA00022723"/>
    </source>
</evidence>
<comment type="cofactor">
    <cofactor evidence="2">
        <name>Mg(2+)</name>
        <dbReference type="ChEBI" id="CHEBI:18420"/>
    </cofactor>
</comment>
<evidence type="ECO:0000256" key="12">
    <source>
        <dbReference type="RuleBase" id="RU000508"/>
    </source>
</evidence>
<dbReference type="GO" id="GO:0030388">
    <property type="term" value="P:fructose 1,6-bisphosphate metabolic process"/>
    <property type="evidence" value="ECO:0007669"/>
    <property type="project" value="TreeGrafter"/>
</dbReference>
<dbReference type="PRINTS" id="PR00115">
    <property type="entry name" value="F16BPHPHTASE"/>
</dbReference>
<evidence type="ECO:0000256" key="8">
    <source>
        <dbReference type="ARBA" id="ARBA00022801"/>
    </source>
</evidence>
<dbReference type="PROSITE" id="PS00124">
    <property type="entry name" value="FBPASE"/>
    <property type="match status" value="1"/>
</dbReference>
<dbReference type="GO" id="GO:0006000">
    <property type="term" value="P:fructose metabolic process"/>
    <property type="evidence" value="ECO:0007669"/>
    <property type="project" value="TreeGrafter"/>
</dbReference>
<proteinExistence type="inferred from homology"/>
<evidence type="ECO:0000313" key="16">
    <source>
        <dbReference type="Proteomes" id="UP000023152"/>
    </source>
</evidence>
<feature type="domain" description="Fructose-1-6-bisphosphatase class 1 C-terminal" evidence="14">
    <location>
        <begin position="47"/>
        <end position="193"/>
    </location>
</feature>
<dbReference type="Pfam" id="PF18913">
    <property type="entry name" value="FBPase_C"/>
    <property type="match status" value="1"/>
</dbReference>
<accession>X6MKM2</accession>
<evidence type="ECO:0000256" key="3">
    <source>
        <dbReference type="ARBA" id="ARBA00004496"/>
    </source>
</evidence>
<dbReference type="InterPro" id="IPR033391">
    <property type="entry name" value="FBPase_N"/>
</dbReference>
<evidence type="ECO:0000256" key="6">
    <source>
        <dbReference type="ARBA" id="ARBA00022490"/>
    </source>
</evidence>
<evidence type="ECO:0000256" key="5">
    <source>
        <dbReference type="ARBA" id="ARBA00013093"/>
    </source>
</evidence>
<dbReference type="CDD" id="cd00354">
    <property type="entry name" value="FBPase"/>
    <property type="match status" value="1"/>
</dbReference>
<dbReference type="PANTHER" id="PTHR11556">
    <property type="entry name" value="FRUCTOSE-1,6-BISPHOSPHATASE-RELATED"/>
    <property type="match status" value="1"/>
</dbReference>
<reference evidence="15 16" key="1">
    <citation type="journal article" date="2013" name="Curr. Biol.">
        <title>The Genome of the Foraminiferan Reticulomyxa filosa.</title>
        <authorList>
            <person name="Glockner G."/>
            <person name="Hulsmann N."/>
            <person name="Schleicher M."/>
            <person name="Noegel A.A."/>
            <person name="Eichinger L."/>
            <person name="Gallinger C."/>
            <person name="Pawlowski J."/>
            <person name="Sierra R."/>
            <person name="Euteneuer U."/>
            <person name="Pillet L."/>
            <person name="Moustafa A."/>
            <person name="Platzer M."/>
            <person name="Groth M."/>
            <person name="Szafranski K."/>
            <person name="Schliwa M."/>
        </authorList>
    </citation>
    <scope>NUCLEOTIDE SEQUENCE [LARGE SCALE GENOMIC DNA]</scope>
</reference>
<evidence type="ECO:0000256" key="4">
    <source>
        <dbReference type="ARBA" id="ARBA00010941"/>
    </source>
</evidence>
<dbReference type="InterPro" id="IPR000146">
    <property type="entry name" value="FBPase_class-1"/>
</dbReference>
<keyword evidence="7" id="KW-0479">Metal-binding</keyword>
<dbReference type="InterPro" id="IPR020548">
    <property type="entry name" value="Fructose_bisphosphatase_AS"/>
</dbReference>
<dbReference type="Pfam" id="PF00316">
    <property type="entry name" value="FBPase"/>
    <property type="match status" value="1"/>
</dbReference>
<dbReference type="InterPro" id="IPR028343">
    <property type="entry name" value="FBPtase"/>
</dbReference>
<dbReference type="GO" id="GO:0006094">
    <property type="term" value="P:gluconeogenesis"/>
    <property type="evidence" value="ECO:0007669"/>
    <property type="project" value="TreeGrafter"/>
</dbReference>
<dbReference type="OMA" id="HAITHYI"/>
<evidence type="ECO:0000256" key="9">
    <source>
        <dbReference type="ARBA" id="ARBA00022842"/>
    </source>
</evidence>
<dbReference type="AlphaFoldDB" id="X6MKM2"/>
<dbReference type="GO" id="GO:0042132">
    <property type="term" value="F:fructose 1,6-bisphosphate 1-phosphatase activity"/>
    <property type="evidence" value="ECO:0007669"/>
    <property type="project" value="UniProtKB-EC"/>
</dbReference>
<feature type="domain" description="Fructose-1-6-bisphosphatase class I N-terminal" evidence="13">
    <location>
        <begin position="1"/>
        <end position="42"/>
    </location>
</feature>
<sequence length="199" mass="22246">GEKLACSGYAMYGDATLLVLTFGDEVNGFTLDPQIGEFVLTHRHIRIPEKGSIYSINEGNARHFDKAVTTFIDRCKNPPVCSFLKKTKTKKKCGDKQKGPPKKARYVGSMVADVHRTLLYGGIFLYPATKDAPRGKLRLLYELNPLAFIVEAAGGRASTGRERILQLQPESLHEKRPCFLGSKNDIEEIEQLYAELDKK</sequence>
<comment type="caution">
    <text evidence="15">The sequence shown here is derived from an EMBL/GenBank/DDBJ whole genome shotgun (WGS) entry which is preliminary data.</text>
</comment>
<dbReference type="Gene3D" id="3.40.190.80">
    <property type="match status" value="1"/>
</dbReference>
<keyword evidence="9" id="KW-0460">Magnesium</keyword>
<dbReference type="PANTHER" id="PTHR11556:SF41">
    <property type="entry name" value="FRUCTOSE-1,6-BISPHOSPHATASE, CYTOSOLIC"/>
    <property type="match status" value="1"/>
</dbReference>
<evidence type="ECO:0000313" key="15">
    <source>
        <dbReference type="EMBL" id="ETO14196.1"/>
    </source>
</evidence>
<protein>
    <recommendedName>
        <fullName evidence="11">Fructose-1,6-bisphosphatase, cytosolic</fullName>
        <ecNumber evidence="5">3.1.3.11</ecNumber>
    </recommendedName>
</protein>
<keyword evidence="6" id="KW-0963">Cytoplasm</keyword>
<dbReference type="GO" id="GO:0005829">
    <property type="term" value="C:cytosol"/>
    <property type="evidence" value="ECO:0007669"/>
    <property type="project" value="TreeGrafter"/>
</dbReference>
<name>X6MKM2_RETFI</name>
<dbReference type="GO" id="GO:0005986">
    <property type="term" value="P:sucrose biosynthetic process"/>
    <property type="evidence" value="ECO:0007669"/>
    <property type="project" value="TreeGrafter"/>
</dbReference>
<dbReference type="GO" id="GO:0046872">
    <property type="term" value="F:metal ion binding"/>
    <property type="evidence" value="ECO:0007669"/>
    <property type="project" value="UniProtKB-KW"/>
</dbReference>
<evidence type="ECO:0000256" key="11">
    <source>
        <dbReference type="ARBA" id="ARBA00040159"/>
    </source>
</evidence>
<keyword evidence="16" id="KW-1185">Reference proteome</keyword>
<feature type="non-terminal residue" evidence="15">
    <location>
        <position position="1"/>
    </location>
</feature>
<evidence type="ECO:0000259" key="13">
    <source>
        <dbReference type="Pfam" id="PF00316"/>
    </source>
</evidence>
<dbReference type="GO" id="GO:0006002">
    <property type="term" value="P:fructose 6-phosphate metabolic process"/>
    <property type="evidence" value="ECO:0007669"/>
    <property type="project" value="TreeGrafter"/>
</dbReference>
<dbReference type="EC" id="3.1.3.11" evidence="5"/>